<accession>A0ABP9V426</accession>
<reference evidence="1 2" key="1">
    <citation type="submission" date="2024-02" db="EMBL/GenBank/DDBJ databases">
        <title>Rubritalea halochordaticola NBRC 107102.</title>
        <authorList>
            <person name="Ichikawa N."/>
            <person name="Katano-Makiyama Y."/>
            <person name="Hidaka K."/>
        </authorList>
    </citation>
    <scope>NUCLEOTIDE SEQUENCE [LARGE SCALE GENOMIC DNA]</scope>
    <source>
        <strain evidence="1 2">NBRC 107102</strain>
    </source>
</reference>
<protein>
    <submittedName>
        <fullName evidence="1">Uncharacterized protein</fullName>
    </submittedName>
</protein>
<comment type="caution">
    <text evidence="1">The sequence shown here is derived from an EMBL/GenBank/DDBJ whole genome shotgun (WGS) entry which is preliminary data.</text>
</comment>
<evidence type="ECO:0000313" key="2">
    <source>
        <dbReference type="Proteomes" id="UP001424741"/>
    </source>
</evidence>
<organism evidence="1 2">
    <name type="scientific">Rubritalea halochordaticola</name>
    <dbReference type="NCBI Taxonomy" id="714537"/>
    <lineage>
        <taxon>Bacteria</taxon>
        <taxon>Pseudomonadati</taxon>
        <taxon>Verrucomicrobiota</taxon>
        <taxon>Verrucomicrobiia</taxon>
        <taxon>Verrucomicrobiales</taxon>
        <taxon>Rubritaleaceae</taxon>
        <taxon>Rubritalea</taxon>
    </lineage>
</organism>
<keyword evidence="2" id="KW-1185">Reference proteome</keyword>
<gene>
    <name evidence="1" type="ORF">Rhal01_02522</name>
</gene>
<sequence>MRLILLFLAFTCSTYADSLEFRLINLKTDQKVKYFTETLSKEQHQVFIASFRKLLNRNLIADETSIMIPIEDGHFKYNDTKDFLHVDAMDTKGEVRSCRGQSFGTIIDGTVRNSPKGINISFSYYKSNLSYHMSTSEPYNIIPSFDMIRASLSVLLKTQKSSPEDTLINDWAILGVSNDPNVKGEFFVAVKYHK</sequence>
<dbReference type="EMBL" id="BAABRL010000008">
    <property type="protein sequence ID" value="GAA5496339.1"/>
    <property type="molecule type" value="Genomic_DNA"/>
</dbReference>
<dbReference type="RefSeq" id="WP_346189024.1">
    <property type="nucleotide sequence ID" value="NZ_BAABRL010000008.1"/>
</dbReference>
<name>A0ABP9V426_9BACT</name>
<proteinExistence type="predicted"/>
<evidence type="ECO:0000313" key="1">
    <source>
        <dbReference type="EMBL" id="GAA5496339.1"/>
    </source>
</evidence>
<dbReference type="Proteomes" id="UP001424741">
    <property type="component" value="Unassembled WGS sequence"/>
</dbReference>